<proteinExistence type="predicted"/>
<feature type="compositionally biased region" description="Polar residues" evidence="1">
    <location>
        <begin position="1441"/>
        <end position="1450"/>
    </location>
</feature>
<dbReference type="Pfam" id="PF03399">
    <property type="entry name" value="SAC3_GANP"/>
    <property type="match status" value="1"/>
</dbReference>
<evidence type="ECO:0000313" key="3">
    <source>
        <dbReference type="EMBL" id="KAF2715202.1"/>
    </source>
</evidence>
<feature type="region of interest" description="Disordered" evidence="1">
    <location>
        <begin position="1370"/>
        <end position="1459"/>
    </location>
</feature>
<gene>
    <name evidence="3" type="ORF">K504DRAFT_457375</name>
</gene>
<feature type="region of interest" description="Disordered" evidence="1">
    <location>
        <begin position="579"/>
        <end position="700"/>
    </location>
</feature>
<evidence type="ECO:0000259" key="2">
    <source>
        <dbReference type="Pfam" id="PF03399"/>
    </source>
</evidence>
<dbReference type="GO" id="GO:0070390">
    <property type="term" value="C:transcription export complex 2"/>
    <property type="evidence" value="ECO:0007669"/>
    <property type="project" value="TreeGrafter"/>
</dbReference>
<feature type="compositionally biased region" description="Low complexity" evidence="1">
    <location>
        <begin position="582"/>
        <end position="603"/>
    </location>
</feature>
<dbReference type="EMBL" id="MU005764">
    <property type="protein sequence ID" value="KAF2715202.1"/>
    <property type="molecule type" value="Genomic_DNA"/>
</dbReference>
<dbReference type="OrthoDB" id="264795at2759"/>
<name>A0A6G1KRU5_9PLEO</name>
<feature type="compositionally biased region" description="Polar residues" evidence="1">
    <location>
        <begin position="77"/>
        <end position="93"/>
    </location>
</feature>
<feature type="compositionally biased region" description="Acidic residues" evidence="1">
    <location>
        <begin position="1138"/>
        <end position="1147"/>
    </location>
</feature>
<keyword evidence="4" id="KW-1185">Reference proteome</keyword>
<protein>
    <recommendedName>
        <fullName evidence="2">SAC3/GANP/THP3 conserved domain-containing protein</fullName>
    </recommendedName>
</protein>
<feature type="compositionally biased region" description="Low complexity" evidence="1">
    <location>
        <begin position="21"/>
        <end position="32"/>
    </location>
</feature>
<accession>A0A6G1KRU5</accession>
<feature type="compositionally biased region" description="Basic and acidic residues" evidence="1">
    <location>
        <begin position="906"/>
        <end position="916"/>
    </location>
</feature>
<organism evidence="3 4">
    <name type="scientific">Pleomassaria siparia CBS 279.74</name>
    <dbReference type="NCBI Taxonomy" id="1314801"/>
    <lineage>
        <taxon>Eukaryota</taxon>
        <taxon>Fungi</taxon>
        <taxon>Dikarya</taxon>
        <taxon>Ascomycota</taxon>
        <taxon>Pezizomycotina</taxon>
        <taxon>Dothideomycetes</taxon>
        <taxon>Pleosporomycetidae</taxon>
        <taxon>Pleosporales</taxon>
        <taxon>Pleomassariaceae</taxon>
        <taxon>Pleomassaria</taxon>
    </lineage>
</organism>
<feature type="region of interest" description="Disordered" evidence="1">
    <location>
        <begin position="1129"/>
        <end position="1177"/>
    </location>
</feature>
<evidence type="ECO:0000313" key="4">
    <source>
        <dbReference type="Proteomes" id="UP000799428"/>
    </source>
</evidence>
<dbReference type="Gene3D" id="1.25.40.990">
    <property type="match status" value="1"/>
</dbReference>
<feature type="region of interest" description="Disordered" evidence="1">
    <location>
        <begin position="730"/>
        <end position="916"/>
    </location>
</feature>
<dbReference type="GO" id="GO:0005737">
    <property type="term" value="C:cytoplasm"/>
    <property type="evidence" value="ECO:0007669"/>
    <property type="project" value="TreeGrafter"/>
</dbReference>
<feature type="compositionally biased region" description="Basic and acidic residues" evidence="1">
    <location>
        <begin position="876"/>
        <end position="888"/>
    </location>
</feature>
<evidence type="ECO:0000256" key="1">
    <source>
        <dbReference type="SAM" id="MobiDB-lite"/>
    </source>
</evidence>
<dbReference type="PANTHER" id="PTHR12436:SF3">
    <property type="entry name" value="GERMINAL-CENTER ASSOCIATED NUCLEAR PROTEIN"/>
    <property type="match status" value="1"/>
</dbReference>
<dbReference type="InterPro" id="IPR045107">
    <property type="entry name" value="SAC3/GANP/THP3"/>
</dbReference>
<feature type="compositionally biased region" description="Polar residues" evidence="1">
    <location>
        <begin position="689"/>
        <end position="700"/>
    </location>
</feature>
<feature type="compositionally biased region" description="Polar residues" evidence="1">
    <location>
        <begin position="651"/>
        <end position="667"/>
    </location>
</feature>
<sequence length="1459" mass="161723">MSTARRGRGGERGSRGGGRGTSTPRGNFTGTRTNRERTTTPPAGPRAQNGGPRGGVQRGGFNQRSDSSNGLRGRMTPHTTINSSSGIMNTTPHADTDYQARFNYLKEDRPSQRERLVEEGRMNPEGPMKLSDAVKLIGLCNDMCPEHERVQRIVENNLFTPEFTSESLAQGNRAQRVPDESRMVKAFKRSAAGDDIELVTDIRTPATCLKSIKYMMSRLDNEDLPFLHGWLWDRLRAVRRDLRTQAVDKVDDINVYLECFEQCARFHLISPHHMSGAGSSEYFKQDYQQDIEQLLHTNLSLKERYADNRSAKIISQNEAEFQAYRLILALHTNDTLVEYELQNLPMHLRRNGRVKVALQIYQAGKTVIHTKSRTLVQARQNWKDFWKLVQSPAVSYLMACAAEIFFNRVRHVVLDTIYRAYRQGNVNRIIKMEDWTVSELIHVLGFDCRQQVTDFCELYGFSFGTTAAGVTFLDINSLPYSTGPLKEPAERKPQTLSKFVESKRYGRNLSAVVRGMSVQVAKSNGLVGEADINTSLEQEQDMEEEDSLFIPDTFTVKPLGSGTDTGVSDLTSGATAVSSNATPFNPFATSSTPTTTPPSLFNTGTPASVPANPFLAKTTAPANPFGTSPGQSVFSSNGNATAGKPPPFGTPSGSSLFNTPNSTTNEPPKSGFGLPSFSQQTPFGLAGTKPTTTISPATGQSVQPGLFDASKNSISFATPNAVSPFSNLGSKSPFASSSTTSAEVAKPATPKPKAPFMFQSSSTTDDRSKGGSTEFSPFPNSPAIPASKGQSNGIPPFSTFPQASAAPGAAFPSFFSAPQESSNAQQPSPSQEEDEQRAQREQERVTKEAQEARDRIAQETQVQEARQRAKAALQRAQKEKEERQRLEAQKAQLAQQQQEQQQKQQKQQEQEREDRIQREKEATLTAIATDLVHDPMEGLLKQFVENQVTNLFYEIEACVRWEKLTEHANKRYHQIQVTRTRRFFAHWVAMTGKKKRTRQARERRKWLKENATALLALKNEAESKDMLAIEANGVQAKTKIAVASQSKTVPAIFKKPQVPASASPWVQQATPKQQRKAPIVRTAPAVNNIRHNTSISERNNMILYKNPRAPIDRTQSDYFKLRAAGIVPTQPQKRSLDSAEDQEEEAEAERKRRRKSTSETPQVLATRQSLPPPTTDEERFARFRALKEKLGKSTSVPRTSNVARSINSRASTMIAQARELFSGASTPKPSPLKMRHEFSQSVPDLGGSPSAFGKSVGSSTLNDRPAYWARKSRFVPQHLYGKGGEAVIEYHQSYRRSTSVSTEPQETLGPLQLSSPDVKQQSYVPFQLTSPIEEQQLYVPLQLSTPTETQYDHLQLTSPMETQQSYVPEQFMGGFDSPVGSDSQVRSFGTGDEGEGELEDDEEMSYDEEDDGEDEEDEEDDGLSTGIYGAYPDVDYGYGEQNAQMVSGATQDDAIELSD</sequence>
<feature type="compositionally biased region" description="Basic and acidic residues" evidence="1">
    <location>
        <begin position="836"/>
        <end position="857"/>
    </location>
</feature>
<dbReference type="Proteomes" id="UP000799428">
    <property type="component" value="Unassembled WGS sequence"/>
</dbReference>
<feature type="domain" description="SAC3/GANP/THP3 conserved" evidence="2">
    <location>
        <begin position="143"/>
        <end position="463"/>
    </location>
</feature>
<feature type="compositionally biased region" description="Polar residues" evidence="1">
    <location>
        <begin position="625"/>
        <end position="640"/>
    </location>
</feature>
<feature type="region of interest" description="Disordered" evidence="1">
    <location>
        <begin position="1"/>
        <end position="94"/>
    </location>
</feature>
<reference evidence="3" key="1">
    <citation type="journal article" date="2020" name="Stud. Mycol.">
        <title>101 Dothideomycetes genomes: a test case for predicting lifestyles and emergence of pathogens.</title>
        <authorList>
            <person name="Haridas S."/>
            <person name="Albert R."/>
            <person name="Binder M."/>
            <person name="Bloem J."/>
            <person name="Labutti K."/>
            <person name="Salamov A."/>
            <person name="Andreopoulos B."/>
            <person name="Baker S."/>
            <person name="Barry K."/>
            <person name="Bills G."/>
            <person name="Bluhm B."/>
            <person name="Cannon C."/>
            <person name="Castanera R."/>
            <person name="Culley D."/>
            <person name="Daum C."/>
            <person name="Ezra D."/>
            <person name="Gonzalez J."/>
            <person name="Henrissat B."/>
            <person name="Kuo A."/>
            <person name="Liang C."/>
            <person name="Lipzen A."/>
            <person name="Lutzoni F."/>
            <person name="Magnuson J."/>
            <person name="Mondo S."/>
            <person name="Nolan M."/>
            <person name="Ohm R."/>
            <person name="Pangilinan J."/>
            <person name="Park H.-J."/>
            <person name="Ramirez L."/>
            <person name="Alfaro M."/>
            <person name="Sun H."/>
            <person name="Tritt A."/>
            <person name="Yoshinaga Y."/>
            <person name="Zwiers L.-H."/>
            <person name="Turgeon B."/>
            <person name="Goodwin S."/>
            <person name="Spatafora J."/>
            <person name="Crous P."/>
            <person name="Grigoriev I."/>
        </authorList>
    </citation>
    <scope>NUCLEOTIDE SEQUENCE</scope>
    <source>
        <strain evidence="3">CBS 279.74</strain>
    </source>
</reference>
<feature type="compositionally biased region" description="Acidic residues" evidence="1">
    <location>
        <begin position="1392"/>
        <end position="1422"/>
    </location>
</feature>
<feature type="compositionally biased region" description="Low complexity" evidence="1">
    <location>
        <begin position="735"/>
        <end position="748"/>
    </location>
</feature>
<dbReference type="InterPro" id="IPR005062">
    <property type="entry name" value="SAC3/GANP/THP3_conserved"/>
</dbReference>
<dbReference type="GO" id="GO:0006406">
    <property type="term" value="P:mRNA export from nucleus"/>
    <property type="evidence" value="ECO:0007669"/>
    <property type="project" value="TreeGrafter"/>
</dbReference>
<feature type="compositionally biased region" description="Low complexity" evidence="1">
    <location>
        <begin position="800"/>
        <end position="830"/>
    </location>
</feature>
<dbReference type="PANTHER" id="PTHR12436">
    <property type="entry name" value="80 KDA MCM3-ASSOCIATED PROTEIN"/>
    <property type="match status" value="1"/>
</dbReference>
<feature type="region of interest" description="Disordered" evidence="1">
    <location>
        <begin position="1297"/>
        <end position="1317"/>
    </location>
</feature>
<feature type="compositionally biased region" description="Low complexity" evidence="1">
    <location>
        <begin position="889"/>
        <end position="905"/>
    </location>
</feature>